<dbReference type="PANTHER" id="PTHR36433:SF2">
    <property type="entry name" value="YXEA FAMILY PROTEIN"/>
    <property type="match status" value="1"/>
</dbReference>
<dbReference type="Proteomes" id="UP000352698">
    <property type="component" value="Unassembled WGS sequence"/>
</dbReference>
<dbReference type="AlphaFoldDB" id="A0A1V8XN05"/>
<dbReference type="EMBL" id="LESJ01000003">
    <property type="protein sequence ID" value="RBT69567.1"/>
    <property type="molecule type" value="Genomic_DNA"/>
</dbReference>
<dbReference type="InterPro" id="IPR006542">
    <property type="entry name" value="DUF1093"/>
</dbReference>
<dbReference type="SUPFAM" id="SSF159121">
    <property type="entry name" value="BC4932-like"/>
    <property type="match status" value="1"/>
</dbReference>
<dbReference type="Pfam" id="PF06486">
    <property type="entry name" value="DUF1093"/>
    <property type="match status" value="1"/>
</dbReference>
<sequence>MKVVKVVIGTVLFAGVALVGLKFYTQNSHDEMAGVVDQLNPLVTKGEVYVKTKKPDEVNSYGTATYIQKAADQKGHERTIEFTGLSILKEGHYLKIINKGAHVESYEEVDKKEVPKKALAIIG</sequence>
<proteinExistence type="predicted"/>
<evidence type="ECO:0000313" key="3">
    <source>
        <dbReference type="EMBL" id="VTQ63478.1"/>
    </source>
</evidence>
<name>A0A1V8XN05_ENTHR</name>
<organism evidence="2 4">
    <name type="scientific">Enterococcus hirae</name>
    <dbReference type="NCBI Taxonomy" id="1354"/>
    <lineage>
        <taxon>Bacteria</taxon>
        <taxon>Bacillati</taxon>
        <taxon>Bacillota</taxon>
        <taxon>Bacilli</taxon>
        <taxon>Lactobacillales</taxon>
        <taxon>Enterococcaceae</taxon>
        <taxon>Enterococcus</taxon>
    </lineage>
</organism>
<evidence type="ECO:0000313" key="2">
    <source>
        <dbReference type="EMBL" id="RBT69567.1"/>
    </source>
</evidence>
<gene>
    <name evidence="3" type="primary">yxeA</name>
    <name evidence="2" type="ORF">EB03_00613</name>
    <name evidence="3" type="ORF">NCTC12204_01270</name>
</gene>
<dbReference type="Gene3D" id="2.40.50.480">
    <property type="match status" value="1"/>
</dbReference>
<dbReference type="EMBL" id="CABEEP010000001">
    <property type="protein sequence ID" value="VTQ63478.1"/>
    <property type="molecule type" value="Genomic_DNA"/>
</dbReference>
<feature type="transmembrane region" description="Helical" evidence="1">
    <location>
        <begin position="6"/>
        <end position="24"/>
    </location>
</feature>
<evidence type="ECO:0000256" key="1">
    <source>
        <dbReference type="SAM" id="Phobius"/>
    </source>
</evidence>
<comment type="caution">
    <text evidence="2">The sequence shown here is derived from an EMBL/GenBank/DDBJ whole genome shotgun (WGS) entry which is preliminary data.</text>
</comment>
<dbReference type="InterPro" id="IPR036166">
    <property type="entry name" value="YxeA-like_sf"/>
</dbReference>
<reference evidence="2 4" key="1">
    <citation type="submission" date="2015-06" db="EMBL/GenBank/DDBJ databases">
        <title>The Genome Sequence of Enterococcus hirae 88EA1.</title>
        <authorList>
            <consortium name="The Broad Institute Genomics Platform"/>
            <consortium name="The Broad Institute Genome Sequencing Center for Infectious Disease"/>
            <person name="Earl A.M."/>
            <person name="Van Tyne D."/>
            <person name="Lebreton F."/>
            <person name="Saavedra J.T."/>
            <person name="Gilmore M.S."/>
            <person name="Manson McGuire A."/>
            <person name="Clock S."/>
            <person name="Crupain M."/>
            <person name="Rangan U."/>
            <person name="Young S."/>
            <person name="Abouelleil A."/>
            <person name="Cao P."/>
            <person name="Chapman S.B."/>
            <person name="Griggs A."/>
            <person name="Priest M."/>
            <person name="Shea T."/>
            <person name="Wortman J."/>
            <person name="Nusbaum C."/>
            <person name="Birren B."/>
        </authorList>
    </citation>
    <scope>NUCLEOTIDE SEQUENCE [LARGE SCALE GENOMIC DNA]</scope>
    <source>
        <strain evidence="2 4">88EA1</strain>
    </source>
</reference>
<dbReference type="NCBIfam" id="TIGR01655">
    <property type="entry name" value="yxeA_fam"/>
    <property type="match status" value="1"/>
</dbReference>
<reference evidence="3 5" key="2">
    <citation type="submission" date="2019-05" db="EMBL/GenBank/DDBJ databases">
        <authorList>
            <consortium name="Pathogen Informatics"/>
        </authorList>
    </citation>
    <scope>NUCLEOTIDE SEQUENCE [LARGE SCALE GENOMIC DNA]</scope>
    <source>
        <strain evidence="3 5">NCTC12204</strain>
    </source>
</reference>
<dbReference type="RefSeq" id="WP_010737476.1">
    <property type="nucleotide sequence ID" value="NZ_AP027299.1"/>
</dbReference>
<protein>
    <submittedName>
        <fullName evidence="3">Uncharacterized protein conserved in bacteria</fullName>
    </submittedName>
</protein>
<keyword evidence="1" id="KW-0472">Membrane</keyword>
<evidence type="ECO:0000313" key="5">
    <source>
        <dbReference type="Proteomes" id="UP000352698"/>
    </source>
</evidence>
<evidence type="ECO:0000313" key="4">
    <source>
        <dbReference type="Proteomes" id="UP000253498"/>
    </source>
</evidence>
<keyword evidence="1" id="KW-1133">Transmembrane helix</keyword>
<dbReference type="Proteomes" id="UP000253498">
    <property type="component" value="Unassembled WGS sequence"/>
</dbReference>
<dbReference type="STRING" id="1354.A6P53_05515"/>
<keyword evidence="1" id="KW-0812">Transmembrane</keyword>
<dbReference type="PANTHER" id="PTHR36433">
    <property type="entry name" value="HYPOTHETICAL CYTOSOLIC PROTEIN"/>
    <property type="match status" value="1"/>
</dbReference>
<accession>A0A1V8XN05</accession>